<reference evidence="3 4" key="1">
    <citation type="submission" date="2019-10" db="EMBL/GenBank/DDBJ databases">
        <title>Nocardia macrotermitis sp. nov. and Nocardia aurantia sp. nov., isolated from the gut of fungus growing-termite Macrotermes natalensis.</title>
        <authorList>
            <person name="Benndorf R."/>
            <person name="Schwitalla J."/>
            <person name="Martin K."/>
            <person name="De Beer W."/>
            <person name="Kaster A.-K."/>
            <person name="Vollmers J."/>
            <person name="Poulsen M."/>
            <person name="Beemelmanns C."/>
        </authorList>
    </citation>
    <scope>NUCLEOTIDE SEQUENCE [LARGE SCALE GENOMIC DNA]</scope>
    <source>
        <strain evidence="3 4">RB56</strain>
    </source>
</reference>
<dbReference type="SUPFAM" id="SSF51556">
    <property type="entry name" value="Metallo-dependent hydrolases"/>
    <property type="match status" value="1"/>
</dbReference>
<comment type="caution">
    <text evidence="3">The sequence shown here is derived from an EMBL/GenBank/DDBJ whole genome shotgun (WGS) entry which is preliminary data.</text>
</comment>
<dbReference type="GO" id="GO:0016787">
    <property type="term" value="F:hydrolase activity"/>
    <property type="evidence" value="ECO:0007669"/>
    <property type="project" value="InterPro"/>
</dbReference>
<dbReference type="RefSeq" id="WP_153348514.1">
    <property type="nucleotide sequence ID" value="NZ_WEGI01000018.1"/>
</dbReference>
<name>A0A7K0E0B6_9NOCA</name>
<feature type="domain" description="Amidohydrolase-related" evidence="2">
    <location>
        <begin position="87"/>
        <end position="373"/>
    </location>
</feature>
<evidence type="ECO:0000256" key="1">
    <source>
        <dbReference type="ARBA" id="ARBA00023239"/>
    </source>
</evidence>
<dbReference type="InterPro" id="IPR032465">
    <property type="entry name" value="ACMSD"/>
</dbReference>
<organism evidence="3 4">
    <name type="scientific">Nocardia aurantia</name>
    <dbReference type="NCBI Taxonomy" id="2585199"/>
    <lineage>
        <taxon>Bacteria</taxon>
        <taxon>Bacillati</taxon>
        <taxon>Actinomycetota</taxon>
        <taxon>Actinomycetes</taxon>
        <taxon>Mycobacteriales</taxon>
        <taxon>Nocardiaceae</taxon>
        <taxon>Nocardia</taxon>
    </lineage>
</organism>
<dbReference type="PANTHER" id="PTHR21240">
    <property type="entry name" value="2-AMINO-3-CARBOXYLMUCONATE-6-SEMIALDEHYDE DECARBOXYLASE"/>
    <property type="match status" value="1"/>
</dbReference>
<dbReference type="GO" id="GO:0019748">
    <property type="term" value="P:secondary metabolic process"/>
    <property type="evidence" value="ECO:0007669"/>
    <property type="project" value="TreeGrafter"/>
</dbReference>
<dbReference type="AlphaFoldDB" id="A0A7K0E0B6"/>
<gene>
    <name evidence="3" type="ORF">NRB56_68570</name>
</gene>
<dbReference type="InterPro" id="IPR006680">
    <property type="entry name" value="Amidohydro-rel"/>
</dbReference>
<dbReference type="OrthoDB" id="8673349at2"/>
<dbReference type="GO" id="GO:0005737">
    <property type="term" value="C:cytoplasm"/>
    <property type="evidence" value="ECO:0007669"/>
    <property type="project" value="TreeGrafter"/>
</dbReference>
<dbReference type="GO" id="GO:0016831">
    <property type="term" value="F:carboxy-lyase activity"/>
    <property type="evidence" value="ECO:0007669"/>
    <property type="project" value="InterPro"/>
</dbReference>
<evidence type="ECO:0000259" key="2">
    <source>
        <dbReference type="Pfam" id="PF04909"/>
    </source>
</evidence>
<evidence type="ECO:0000313" key="3">
    <source>
        <dbReference type="EMBL" id="MQY31248.1"/>
    </source>
</evidence>
<keyword evidence="1" id="KW-0456">Lyase</keyword>
<dbReference type="EMBL" id="WEGI01000018">
    <property type="protein sequence ID" value="MQY31248.1"/>
    <property type="molecule type" value="Genomic_DNA"/>
</dbReference>
<dbReference type="PANTHER" id="PTHR21240:SF28">
    <property type="entry name" value="ISO-OROTATE DECARBOXYLASE (EUROFUNG)"/>
    <property type="match status" value="1"/>
</dbReference>
<protein>
    <recommendedName>
        <fullName evidence="2">Amidohydrolase-related domain-containing protein</fullName>
    </recommendedName>
</protein>
<dbReference type="Pfam" id="PF04909">
    <property type="entry name" value="Amidohydro_2"/>
    <property type="match status" value="1"/>
</dbReference>
<sequence>MNVDELILVSVDDHVIEPPGVFEGRLPAEYAAAAPRFIRRANGTMAWVYEGVEIPNTALNAVAGRPMSEYGREPVCVEEIRPGCYDIHARVKDMDANGMLGALCFPSFVRFCGQLFLENGPRDQSAAMVRAYNDWHLDEWAGTYPGRFIPLAIPILWDPRLAADEVRRAARKGCHAVTFSSNPHALGLPSLYTDHWDPFWRACSEEGTVVCLHLGSSSTVPITSPDAPIEVIYSLSPIGLIEAASDLVWSSVFRKFPDLRVALSEGGVGWVPYFQERIDQIYAKTRHWSGMDLGGRLPSEIFREHVLLCFIEDSVGLENRRHLNIDNLTWECDYPHSDSTWPRSPEAVWPSLSGLTREEIDKITHANAMRHFRYDPFAHIPREQATVAALRRRAAGWDVGIRPTAHLRPAGV</sequence>
<accession>A0A7K0E0B6</accession>
<dbReference type="Proteomes" id="UP000431401">
    <property type="component" value="Unassembled WGS sequence"/>
</dbReference>
<proteinExistence type="predicted"/>
<evidence type="ECO:0000313" key="4">
    <source>
        <dbReference type="Proteomes" id="UP000431401"/>
    </source>
</evidence>
<dbReference type="Gene3D" id="3.20.20.140">
    <property type="entry name" value="Metal-dependent hydrolases"/>
    <property type="match status" value="1"/>
</dbReference>
<dbReference type="InterPro" id="IPR032466">
    <property type="entry name" value="Metal_Hydrolase"/>
</dbReference>
<keyword evidence="4" id="KW-1185">Reference proteome</keyword>